<dbReference type="EMBL" id="FNUC01000004">
    <property type="protein sequence ID" value="SEF09678.1"/>
    <property type="molecule type" value="Genomic_DNA"/>
</dbReference>
<dbReference type="SUPFAM" id="SSF54782">
    <property type="entry name" value="Porphobilinogen deaminase (hydroxymethylbilane synthase), C-terminal domain"/>
    <property type="match status" value="1"/>
</dbReference>
<dbReference type="InterPro" id="IPR022417">
    <property type="entry name" value="Porphobilin_deaminase_N"/>
</dbReference>
<keyword evidence="4 7" id="KW-0808">Transferase</keyword>
<dbReference type="GO" id="GO:0005737">
    <property type="term" value="C:cytoplasm"/>
    <property type="evidence" value="ECO:0007669"/>
    <property type="project" value="UniProtKB-UniRule"/>
</dbReference>
<dbReference type="Proteomes" id="UP000181980">
    <property type="component" value="Unassembled WGS sequence"/>
</dbReference>
<sequence length="314" mass="31967">MTTTPLRLGTRRSALAMAQARYVAGRLSALGHEVELVEITTKGDVSAAPLDRIGGTGVFVAALREALLDGRVDLAVHSLKDLPTAPADGLVLAAVPEREDPRDVLCARDGLKLSDLPVGARVGTGSPRREAQLRALGLGIEIVGLRGNVDTRLGKVTDGVLDAVVLARAGLSRLGRLDSVTEVLDPMQVLPAPGQGALGIECRTADTTLVEALGALDDSAARAAVTAERTLLAVLEAGCTAPVGAYAEAAEGDSGLELYIRAVVAARDGSVSIRKSATGSLGGAEQIGRDLAHELLADGAGAVVDAAGAASKEE</sequence>
<dbReference type="EC" id="2.5.1.61" evidence="7"/>
<dbReference type="RefSeq" id="WP_069114925.1">
    <property type="nucleotide sequence ID" value="NZ_FNUC01000004.1"/>
</dbReference>
<evidence type="ECO:0000259" key="8">
    <source>
        <dbReference type="Pfam" id="PF01379"/>
    </source>
</evidence>
<evidence type="ECO:0000256" key="7">
    <source>
        <dbReference type="HAMAP-Rule" id="MF_00260"/>
    </source>
</evidence>
<dbReference type="PANTHER" id="PTHR11557:SF0">
    <property type="entry name" value="PORPHOBILINOGEN DEAMINASE"/>
    <property type="match status" value="1"/>
</dbReference>
<dbReference type="PRINTS" id="PR00151">
    <property type="entry name" value="PORPHBDMNASE"/>
</dbReference>
<evidence type="ECO:0000259" key="9">
    <source>
        <dbReference type="Pfam" id="PF03900"/>
    </source>
</evidence>
<dbReference type="Gene3D" id="3.30.160.40">
    <property type="entry name" value="Porphobilinogen deaminase, C-terminal domain"/>
    <property type="match status" value="1"/>
</dbReference>
<keyword evidence="5 7" id="KW-0627">Porphyrin biosynthesis</keyword>
<evidence type="ECO:0000256" key="6">
    <source>
        <dbReference type="ARBA" id="ARBA00048169"/>
    </source>
</evidence>
<dbReference type="PANTHER" id="PTHR11557">
    <property type="entry name" value="PORPHOBILINOGEN DEAMINASE"/>
    <property type="match status" value="1"/>
</dbReference>
<protein>
    <recommendedName>
        <fullName evidence="7">Porphobilinogen deaminase</fullName>
        <shortName evidence="7">PBG</shortName>
        <ecNumber evidence="7">2.5.1.61</ecNumber>
    </recommendedName>
    <alternativeName>
        <fullName evidence="7">Hydroxymethylbilane synthase</fullName>
        <shortName evidence="7">HMBS</shortName>
    </alternativeName>
    <alternativeName>
        <fullName evidence="7">Pre-uroporphyrinogen synthase</fullName>
    </alternativeName>
</protein>
<comment type="catalytic activity">
    <reaction evidence="6 7">
        <text>4 porphobilinogen + H2O = hydroxymethylbilane + 4 NH4(+)</text>
        <dbReference type="Rhea" id="RHEA:13185"/>
        <dbReference type="ChEBI" id="CHEBI:15377"/>
        <dbReference type="ChEBI" id="CHEBI:28938"/>
        <dbReference type="ChEBI" id="CHEBI:57845"/>
        <dbReference type="ChEBI" id="CHEBI:58126"/>
        <dbReference type="EC" id="2.5.1.61"/>
    </reaction>
</comment>
<dbReference type="InterPro" id="IPR022419">
    <property type="entry name" value="Porphobilin_deaminase_cofac_BS"/>
</dbReference>
<dbReference type="PIRSF" id="PIRSF001438">
    <property type="entry name" value="4pyrrol_synth_OHMeBilane_synth"/>
    <property type="match status" value="1"/>
</dbReference>
<feature type="domain" description="Porphobilinogen deaminase N-terminal" evidence="8">
    <location>
        <begin position="6"/>
        <end position="209"/>
    </location>
</feature>
<feature type="domain" description="Porphobilinogen deaminase C-terminal" evidence="9">
    <location>
        <begin position="224"/>
        <end position="296"/>
    </location>
</feature>
<dbReference type="FunFam" id="3.40.190.10:FF:000005">
    <property type="entry name" value="Porphobilinogen deaminase"/>
    <property type="match status" value="1"/>
</dbReference>
<dbReference type="OrthoDB" id="9810298at2"/>
<organism evidence="10 11">
    <name type="scientific">Jiangella alba</name>
    <dbReference type="NCBI Taxonomy" id="561176"/>
    <lineage>
        <taxon>Bacteria</taxon>
        <taxon>Bacillati</taxon>
        <taxon>Actinomycetota</taxon>
        <taxon>Actinomycetes</taxon>
        <taxon>Jiangellales</taxon>
        <taxon>Jiangellaceae</taxon>
        <taxon>Jiangella</taxon>
    </lineage>
</organism>
<dbReference type="Gene3D" id="3.40.190.10">
    <property type="entry name" value="Periplasmic binding protein-like II"/>
    <property type="match status" value="2"/>
</dbReference>
<comment type="miscellaneous">
    <text evidence="7">The porphobilinogen subunits are added to the dipyrromethane group.</text>
</comment>
<comment type="function">
    <text evidence="1 7">Tetrapolymerization of the monopyrrole PBG into the hydroxymethylbilane pre-uroporphyrinogen in several discrete steps.</text>
</comment>
<feature type="modified residue" description="S-(dipyrrolylmethanemethyl)cysteine" evidence="7">
    <location>
        <position position="239"/>
    </location>
</feature>
<dbReference type="InterPro" id="IPR022418">
    <property type="entry name" value="Porphobilinogen_deaminase_C"/>
</dbReference>
<comment type="similarity">
    <text evidence="2 7">Belongs to the HMBS family.</text>
</comment>
<dbReference type="GO" id="GO:0004418">
    <property type="term" value="F:hydroxymethylbilane synthase activity"/>
    <property type="evidence" value="ECO:0007669"/>
    <property type="project" value="UniProtKB-UniRule"/>
</dbReference>
<evidence type="ECO:0000256" key="4">
    <source>
        <dbReference type="ARBA" id="ARBA00022679"/>
    </source>
</evidence>
<comment type="subunit">
    <text evidence="3 7">Monomer.</text>
</comment>
<dbReference type="AlphaFoldDB" id="A0A1H5P9G7"/>
<evidence type="ECO:0000256" key="1">
    <source>
        <dbReference type="ARBA" id="ARBA00002869"/>
    </source>
</evidence>
<comment type="cofactor">
    <cofactor evidence="7">
        <name>dipyrromethane</name>
        <dbReference type="ChEBI" id="CHEBI:60342"/>
    </cofactor>
    <text evidence="7">Binds 1 dipyrromethane group covalently.</text>
</comment>
<dbReference type="Pfam" id="PF01379">
    <property type="entry name" value="Porphobil_deam"/>
    <property type="match status" value="1"/>
</dbReference>
<dbReference type="Pfam" id="PF03900">
    <property type="entry name" value="Porphobil_deamC"/>
    <property type="match status" value="1"/>
</dbReference>
<evidence type="ECO:0000313" key="11">
    <source>
        <dbReference type="Proteomes" id="UP000181980"/>
    </source>
</evidence>
<name>A0A1H5P9G7_9ACTN</name>
<keyword evidence="11" id="KW-1185">Reference proteome</keyword>
<dbReference type="InterPro" id="IPR036803">
    <property type="entry name" value="Porphobilinogen_deaminase_C_sf"/>
</dbReference>
<dbReference type="InterPro" id="IPR000860">
    <property type="entry name" value="HemC"/>
</dbReference>
<reference evidence="11" key="1">
    <citation type="submission" date="2016-10" db="EMBL/GenBank/DDBJ databases">
        <authorList>
            <person name="Varghese N."/>
            <person name="Submissions S."/>
        </authorList>
    </citation>
    <scope>NUCLEOTIDE SEQUENCE [LARGE SCALE GENOMIC DNA]</scope>
    <source>
        <strain evidence="11">DSM 45237</strain>
    </source>
</reference>
<dbReference type="STRING" id="561176.SAMN04488561_3834"/>
<proteinExistence type="inferred from homology"/>
<dbReference type="SUPFAM" id="SSF53850">
    <property type="entry name" value="Periplasmic binding protein-like II"/>
    <property type="match status" value="1"/>
</dbReference>
<evidence type="ECO:0000313" key="10">
    <source>
        <dbReference type="EMBL" id="SEF09678.1"/>
    </source>
</evidence>
<evidence type="ECO:0000256" key="2">
    <source>
        <dbReference type="ARBA" id="ARBA00005638"/>
    </source>
</evidence>
<accession>A0A1H5P9G7</accession>
<dbReference type="HAMAP" id="MF_00260">
    <property type="entry name" value="Porphobil_deam"/>
    <property type="match status" value="1"/>
</dbReference>
<evidence type="ECO:0000256" key="5">
    <source>
        <dbReference type="ARBA" id="ARBA00023244"/>
    </source>
</evidence>
<dbReference type="GO" id="GO:0006782">
    <property type="term" value="P:protoporphyrinogen IX biosynthetic process"/>
    <property type="evidence" value="ECO:0007669"/>
    <property type="project" value="UniProtKB-UniRule"/>
</dbReference>
<dbReference type="NCBIfam" id="TIGR00212">
    <property type="entry name" value="hemC"/>
    <property type="match status" value="1"/>
</dbReference>
<gene>
    <name evidence="7" type="primary">hemC</name>
    <name evidence="10" type="ORF">SAMN04488561_3834</name>
</gene>
<evidence type="ECO:0000256" key="3">
    <source>
        <dbReference type="ARBA" id="ARBA00011245"/>
    </source>
</evidence>
<dbReference type="PROSITE" id="PS00533">
    <property type="entry name" value="PORPHOBILINOGEN_DEAM"/>
    <property type="match status" value="1"/>
</dbReference>